<dbReference type="Proteomes" id="UP000451233">
    <property type="component" value="Unassembled WGS sequence"/>
</dbReference>
<name>A0A7K1XTG1_9SPHI</name>
<proteinExistence type="predicted"/>
<protein>
    <recommendedName>
        <fullName evidence="3">Outer membrane beta-barrel protein</fullName>
    </recommendedName>
</protein>
<organism evidence="1 2">
    <name type="scientific">Hufsiella ginkgonis</name>
    <dbReference type="NCBI Taxonomy" id="2695274"/>
    <lineage>
        <taxon>Bacteria</taxon>
        <taxon>Pseudomonadati</taxon>
        <taxon>Bacteroidota</taxon>
        <taxon>Sphingobacteriia</taxon>
        <taxon>Sphingobacteriales</taxon>
        <taxon>Sphingobacteriaceae</taxon>
        <taxon>Hufsiella</taxon>
    </lineage>
</organism>
<accession>A0A7K1XTG1</accession>
<comment type="caution">
    <text evidence="1">The sequence shown here is derived from an EMBL/GenBank/DDBJ whole genome shotgun (WGS) entry which is preliminary data.</text>
</comment>
<reference evidence="1 2" key="1">
    <citation type="submission" date="2019-11" db="EMBL/GenBank/DDBJ databases">
        <title>Pedobacter sp. HMF7056 Genome sequencing and assembly.</title>
        <authorList>
            <person name="Kang H."/>
            <person name="Kim H."/>
            <person name="Joh K."/>
        </authorList>
    </citation>
    <scope>NUCLEOTIDE SEQUENCE [LARGE SCALE GENOMIC DNA]</scope>
    <source>
        <strain evidence="1 2">HMF7056</strain>
    </source>
</reference>
<evidence type="ECO:0000313" key="1">
    <source>
        <dbReference type="EMBL" id="MXV14301.1"/>
    </source>
</evidence>
<dbReference type="AlphaFoldDB" id="A0A7K1XTG1"/>
<evidence type="ECO:0008006" key="3">
    <source>
        <dbReference type="Google" id="ProtNLM"/>
    </source>
</evidence>
<dbReference type="EMBL" id="WVHS01000001">
    <property type="protein sequence ID" value="MXV14301.1"/>
    <property type="molecule type" value="Genomic_DNA"/>
</dbReference>
<sequence>MLCTIQSFAQGADKKPVNVRFLLEGGLELGGDRVAEIYFTNGETQSVKAGQGLAVAAGGEVTFGGLEKFPLRASVGFKYVTTAADNAHIRLTRVPLQVTANWLLTPKMRFGAGWVSHQAIRFNADGIGSNVSFKASGGPVFELAYKWVGLRYTSMSYRDQFGVDYSANAIGLIFSGVFPAK</sequence>
<evidence type="ECO:0000313" key="2">
    <source>
        <dbReference type="Proteomes" id="UP000451233"/>
    </source>
</evidence>
<gene>
    <name evidence="1" type="ORF">GS398_03245</name>
</gene>
<keyword evidence="2" id="KW-1185">Reference proteome</keyword>